<feature type="compositionally biased region" description="Basic and acidic residues" evidence="1">
    <location>
        <begin position="20"/>
        <end position="30"/>
    </location>
</feature>
<dbReference type="Proteomes" id="UP000292958">
    <property type="component" value="Unassembled WGS sequence"/>
</dbReference>
<gene>
    <name evidence="2" type="ORF">BDD14_3922</name>
</gene>
<evidence type="ECO:0000256" key="1">
    <source>
        <dbReference type="SAM" id="MobiDB-lite"/>
    </source>
</evidence>
<feature type="region of interest" description="Disordered" evidence="1">
    <location>
        <begin position="1"/>
        <end position="30"/>
    </location>
</feature>
<organism evidence="2 3">
    <name type="scientific">Edaphobacter modestus</name>
    <dbReference type="NCBI Taxonomy" id="388466"/>
    <lineage>
        <taxon>Bacteria</taxon>
        <taxon>Pseudomonadati</taxon>
        <taxon>Acidobacteriota</taxon>
        <taxon>Terriglobia</taxon>
        <taxon>Terriglobales</taxon>
        <taxon>Acidobacteriaceae</taxon>
        <taxon>Edaphobacter</taxon>
    </lineage>
</organism>
<evidence type="ECO:0000313" key="3">
    <source>
        <dbReference type="Proteomes" id="UP000292958"/>
    </source>
</evidence>
<evidence type="ECO:0000313" key="2">
    <source>
        <dbReference type="EMBL" id="RZU42356.1"/>
    </source>
</evidence>
<feature type="compositionally biased region" description="Basic and acidic residues" evidence="1">
    <location>
        <begin position="1"/>
        <end position="10"/>
    </location>
</feature>
<protein>
    <submittedName>
        <fullName evidence="2">Uncharacterized protein</fullName>
    </submittedName>
</protein>
<name>A0A4V2G4U9_9BACT</name>
<proteinExistence type="predicted"/>
<accession>A0A4V2G4U9</accession>
<dbReference type="EMBL" id="SHKW01000001">
    <property type="protein sequence ID" value="RZU42356.1"/>
    <property type="molecule type" value="Genomic_DNA"/>
</dbReference>
<comment type="caution">
    <text evidence="2">The sequence shown here is derived from an EMBL/GenBank/DDBJ whole genome shotgun (WGS) entry which is preliminary data.</text>
</comment>
<reference evidence="2 3" key="1">
    <citation type="submission" date="2019-02" db="EMBL/GenBank/DDBJ databases">
        <title>Genomic Encyclopedia of Archaeal and Bacterial Type Strains, Phase II (KMG-II): from individual species to whole genera.</title>
        <authorList>
            <person name="Goeker M."/>
        </authorList>
    </citation>
    <scope>NUCLEOTIDE SEQUENCE [LARGE SCALE GENOMIC DNA]</scope>
    <source>
        <strain evidence="2 3">DSM 18101</strain>
    </source>
</reference>
<dbReference type="AlphaFoldDB" id="A0A4V2G4U9"/>
<keyword evidence="3" id="KW-1185">Reference proteome</keyword>
<sequence length="71" mass="8063">MREEAPRESHNFLMMQKHPATREIHRQARGRDVTETKALVGYGDSNRFGLVDAVLLLPVADRGTDGVFRQN</sequence>